<organism evidence="1 2">
    <name type="scientific">Nosema bombycis (strain CQ1 / CVCC 102059)</name>
    <name type="common">Microsporidian parasite</name>
    <name type="synonym">Pebrine of silkworm</name>
    <dbReference type="NCBI Taxonomy" id="578461"/>
    <lineage>
        <taxon>Eukaryota</taxon>
        <taxon>Fungi</taxon>
        <taxon>Fungi incertae sedis</taxon>
        <taxon>Microsporidia</taxon>
        <taxon>Nosematidae</taxon>
        <taxon>Nosema</taxon>
    </lineage>
</organism>
<proteinExistence type="predicted"/>
<evidence type="ECO:0000313" key="1">
    <source>
        <dbReference type="EMBL" id="EOB13091.1"/>
    </source>
</evidence>
<gene>
    <name evidence="1" type="ORF">NBO_195g0002</name>
</gene>
<reference evidence="1 2" key="1">
    <citation type="journal article" date="2013" name="BMC Genomics">
        <title>Comparative genomics of parasitic silkworm microsporidia reveal an association between genome expansion and host adaptation.</title>
        <authorList>
            <person name="Pan G."/>
            <person name="Xu J."/>
            <person name="Li T."/>
            <person name="Xia Q."/>
            <person name="Liu S.L."/>
            <person name="Zhang G."/>
            <person name="Li S."/>
            <person name="Li C."/>
            <person name="Liu H."/>
            <person name="Yang L."/>
            <person name="Liu T."/>
            <person name="Zhang X."/>
            <person name="Wu Z."/>
            <person name="Fan W."/>
            <person name="Dang X."/>
            <person name="Xiang H."/>
            <person name="Tao M."/>
            <person name="Li Y."/>
            <person name="Hu J."/>
            <person name="Li Z."/>
            <person name="Lin L."/>
            <person name="Luo J."/>
            <person name="Geng L."/>
            <person name="Wang L."/>
            <person name="Long M."/>
            <person name="Wan Y."/>
            <person name="He N."/>
            <person name="Zhang Z."/>
            <person name="Lu C."/>
            <person name="Keeling P.J."/>
            <person name="Wang J."/>
            <person name="Xiang Z."/>
            <person name="Zhou Z."/>
        </authorList>
    </citation>
    <scope>NUCLEOTIDE SEQUENCE [LARGE SCALE GENOMIC DNA]</scope>
    <source>
        <strain evidence="2">CQ1 / CVCC 102059</strain>
    </source>
</reference>
<accession>R0KQS5</accession>
<evidence type="ECO:0000313" key="2">
    <source>
        <dbReference type="Proteomes" id="UP000016927"/>
    </source>
</evidence>
<dbReference type="VEuPathDB" id="MicrosporidiaDB:NBO_195g0002"/>
<sequence>MESNPIILRTLTPEEKNSIPIHVLQKIQIEIRNLHNIHQTAMATFKRKINETELKLNNNNGQIELLRKKNKSK</sequence>
<keyword evidence="2" id="KW-1185">Reference proteome</keyword>
<dbReference type="AlphaFoldDB" id="R0KQS5"/>
<dbReference type="EMBL" id="KB909103">
    <property type="protein sequence ID" value="EOB13091.1"/>
    <property type="molecule type" value="Genomic_DNA"/>
</dbReference>
<protein>
    <submittedName>
        <fullName evidence="1">Uncharacterized protein</fullName>
    </submittedName>
</protein>
<dbReference type="Proteomes" id="UP000016927">
    <property type="component" value="Unassembled WGS sequence"/>
</dbReference>
<name>R0KQS5_NOSB1</name>
<dbReference type="HOGENOM" id="CLU_2705449_0_0_1"/>
<dbReference type="OrthoDB" id="2192931at2759"/>